<protein>
    <recommendedName>
        <fullName evidence="2">J domain-containing protein</fullName>
    </recommendedName>
</protein>
<dbReference type="GO" id="GO:0051082">
    <property type="term" value="F:unfolded protein binding"/>
    <property type="evidence" value="ECO:0007669"/>
    <property type="project" value="TreeGrafter"/>
</dbReference>
<sequence length="288" mass="30253">MKAKRAQELLGVTASDDASAIKKAYRKMALKYHPDKNKEEGAKERFQEVSAAYKRLTEKRSILDDDSDSEGEGGEGFNMSEEEMFGMFDDMFHDIMSSMDGAGMSEDEVMNRVMMGGFRKIYDDLTGGQGGDGDFLNEMMGMAAMGGMGGGMGGMEGLMGEGDEGPDMMEMMAAMEGMGGGIRGDEDDMEGMMRMMGMMGMGGMGGQGMGMGGGMGSGMGGGMGAGMDYPSSDSDSDADAAFVPAGLSNLSMQEMLILQSVMDGGGGPMDLPDGLAQKVQGLMDEEDS</sequence>
<name>A0A9W7E366_9STRA</name>
<dbReference type="SUPFAM" id="SSF46565">
    <property type="entry name" value="Chaperone J-domain"/>
    <property type="match status" value="1"/>
</dbReference>
<feature type="region of interest" description="Disordered" evidence="1">
    <location>
        <begin position="57"/>
        <end position="78"/>
    </location>
</feature>
<evidence type="ECO:0000259" key="2">
    <source>
        <dbReference type="PROSITE" id="PS50076"/>
    </source>
</evidence>
<dbReference type="PROSITE" id="PS50076">
    <property type="entry name" value="DNAJ_2"/>
    <property type="match status" value="1"/>
</dbReference>
<dbReference type="Proteomes" id="UP001165082">
    <property type="component" value="Unassembled WGS sequence"/>
</dbReference>
<dbReference type="OrthoDB" id="2130750at2759"/>
<dbReference type="InterPro" id="IPR036869">
    <property type="entry name" value="J_dom_sf"/>
</dbReference>
<dbReference type="CDD" id="cd06257">
    <property type="entry name" value="DnaJ"/>
    <property type="match status" value="1"/>
</dbReference>
<accession>A0A9W7E366</accession>
<dbReference type="Gene3D" id="1.10.287.110">
    <property type="entry name" value="DnaJ domain"/>
    <property type="match status" value="1"/>
</dbReference>
<dbReference type="Pfam" id="PF00226">
    <property type="entry name" value="DnaJ"/>
    <property type="match status" value="1"/>
</dbReference>
<feature type="domain" description="J" evidence="2">
    <location>
        <begin position="5"/>
        <end position="71"/>
    </location>
</feature>
<comment type="caution">
    <text evidence="3">The sequence shown here is derived from an EMBL/GenBank/DDBJ whole genome shotgun (WGS) entry which is preliminary data.</text>
</comment>
<organism evidence="3 4">
    <name type="scientific">Triparma retinervis</name>
    <dbReference type="NCBI Taxonomy" id="2557542"/>
    <lineage>
        <taxon>Eukaryota</taxon>
        <taxon>Sar</taxon>
        <taxon>Stramenopiles</taxon>
        <taxon>Ochrophyta</taxon>
        <taxon>Bolidophyceae</taxon>
        <taxon>Parmales</taxon>
        <taxon>Triparmaceae</taxon>
        <taxon>Triparma</taxon>
    </lineage>
</organism>
<dbReference type="GO" id="GO:0044183">
    <property type="term" value="F:protein folding chaperone"/>
    <property type="evidence" value="ECO:0007669"/>
    <property type="project" value="TreeGrafter"/>
</dbReference>
<feature type="compositionally biased region" description="Acidic residues" evidence="1">
    <location>
        <begin position="64"/>
        <end position="73"/>
    </location>
</feature>
<evidence type="ECO:0000313" key="3">
    <source>
        <dbReference type="EMBL" id="GMH66409.1"/>
    </source>
</evidence>
<proteinExistence type="predicted"/>
<dbReference type="GO" id="GO:0005737">
    <property type="term" value="C:cytoplasm"/>
    <property type="evidence" value="ECO:0007669"/>
    <property type="project" value="TreeGrafter"/>
</dbReference>
<evidence type="ECO:0000313" key="4">
    <source>
        <dbReference type="Proteomes" id="UP001165082"/>
    </source>
</evidence>
<feature type="non-terminal residue" evidence="3">
    <location>
        <position position="288"/>
    </location>
</feature>
<reference evidence="3" key="1">
    <citation type="submission" date="2022-07" db="EMBL/GenBank/DDBJ databases">
        <title>Genome analysis of Parmales, a sister group of diatoms, reveals the evolutionary specialization of diatoms from phago-mixotrophs to photoautotrophs.</title>
        <authorList>
            <person name="Ban H."/>
            <person name="Sato S."/>
            <person name="Yoshikawa S."/>
            <person name="Kazumasa Y."/>
            <person name="Nakamura Y."/>
            <person name="Ichinomiya M."/>
            <person name="Saitoh K."/>
            <person name="Sato N."/>
            <person name="Blanc-Mathieu R."/>
            <person name="Endo H."/>
            <person name="Kuwata A."/>
            <person name="Ogata H."/>
        </authorList>
    </citation>
    <scope>NUCLEOTIDE SEQUENCE</scope>
</reference>
<dbReference type="PANTHER" id="PTHR43948">
    <property type="entry name" value="DNAJ HOMOLOG SUBFAMILY B"/>
    <property type="match status" value="1"/>
</dbReference>
<keyword evidence="4" id="KW-1185">Reference proteome</keyword>
<evidence type="ECO:0000256" key="1">
    <source>
        <dbReference type="SAM" id="MobiDB-lite"/>
    </source>
</evidence>
<dbReference type="InterPro" id="IPR001623">
    <property type="entry name" value="DnaJ_domain"/>
</dbReference>
<dbReference type="GO" id="GO:0051087">
    <property type="term" value="F:protein-folding chaperone binding"/>
    <property type="evidence" value="ECO:0007669"/>
    <property type="project" value="TreeGrafter"/>
</dbReference>
<dbReference type="SMART" id="SM00271">
    <property type="entry name" value="DnaJ"/>
    <property type="match status" value="1"/>
</dbReference>
<dbReference type="PANTHER" id="PTHR43948:SF14">
    <property type="entry name" value="PROTEIN DNAJ, PUTATIVE-RELATED"/>
    <property type="match status" value="1"/>
</dbReference>
<dbReference type="EMBL" id="BRXZ01002614">
    <property type="protein sequence ID" value="GMH66409.1"/>
    <property type="molecule type" value="Genomic_DNA"/>
</dbReference>
<dbReference type="AlphaFoldDB" id="A0A9W7E366"/>
<dbReference type="PRINTS" id="PR00625">
    <property type="entry name" value="JDOMAIN"/>
</dbReference>
<gene>
    <name evidence="3" type="ORF">TrRE_jg11563</name>
</gene>
<dbReference type="GO" id="GO:0005634">
    <property type="term" value="C:nucleus"/>
    <property type="evidence" value="ECO:0007669"/>
    <property type="project" value="TreeGrafter"/>
</dbReference>